<accession>A0A1W1GW90</accession>
<protein>
    <submittedName>
        <fullName evidence="1">Uncharacterized protein</fullName>
    </submittedName>
</protein>
<name>A0A1W1GW90_9GAMM</name>
<proteinExistence type="predicted"/>
<dbReference type="Proteomes" id="UP000191133">
    <property type="component" value="Unassembled WGS sequence"/>
</dbReference>
<evidence type="ECO:0000313" key="1">
    <source>
        <dbReference type="EMBL" id="SLM23633.1"/>
    </source>
</evidence>
<sequence>MSEFIVSGPHLVPVYKGKVARIVRSEEGEEFFRIHPSLKSRNGCYIFAMRSGGGVTPVYVGKATKSFGQECFTSHKLGKCNQILADYAKGSLVLFLFESPQGKKAPTYQIELLENFLIQSALSVNDELLNIKKTKQEKWSIRGVIRSSAARRSKSAKAASSMLGL</sequence>
<gene>
    <name evidence="1" type="ORF">SAMN04488690_1330</name>
</gene>
<organism evidence="1 2">
    <name type="scientific">Stenotrophomonas indicatrix</name>
    <dbReference type="NCBI Taxonomy" id="2045451"/>
    <lineage>
        <taxon>Bacteria</taxon>
        <taxon>Pseudomonadati</taxon>
        <taxon>Pseudomonadota</taxon>
        <taxon>Gammaproteobacteria</taxon>
        <taxon>Lysobacterales</taxon>
        <taxon>Lysobacteraceae</taxon>
        <taxon>Stenotrophomonas</taxon>
    </lineage>
</organism>
<evidence type="ECO:0000313" key="2">
    <source>
        <dbReference type="Proteomes" id="UP000191133"/>
    </source>
</evidence>
<dbReference type="AlphaFoldDB" id="A0A1W1GW90"/>
<dbReference type="EMBL" id="FWEU01000002">
    <property type="protein sequence ID" value="SLM23633.1"/>
    <property type="molecule type" value="Genomic_DNA"/>
</dbReference>
<reference evidence="2" key="1">
    <citation type="submission" date="2016-10" db="EMBL/GenBank/DDBJ databases">
        <authorList>
            <person name="Varghese N."/>
        </authorList>
    </citation>
    <scope>NUCLEOTIDE SEQUENCE [LARGE SCALE GENOMIC DNA]</scope>
    <source>
        <strain evidence="2">92MFCol6.1</strain>
    </source>
</reference>